<reference evidence="8 9" key="1">
    <citation type="submission" date="2024-10" db="EMBL/GenBank/DDBJ databases">
        <authorList>
            <person name="Kim D."/>
        </authorList>
    </citation>
    <scope>NUCLEOTIDE SEQUENCE [LARGE SCALE GENOMIC DNA]</scope>
    <source>
        <strain evidence="8">BH-2024</strain>
    </source>
</reference>
<evidence type="ECO:0000256" key="5">
    <source>
        <dbReference type="PROSITE-ProRule" id="PRU00322"/>
    </source>
</evidence>
<dbReference type="PROSITE" id="PS50199">
    <property type="entry name" value="ZF_RANBP2_2"/>
    <property type="match status" value="1"/>
</dbReference>
<accession>A0ABD2L178</accession>
<dbReference type="EMBL" id="JBICBT010000590">
    <property type="protein sequence ID" value="KAL3108580.1"/>
    <property type="molecule type" value="Genomic_DNA"/>
</dbReference>
<dbReference type="InterPro" id="IPR007717">
    <property type="entry name" value="NPL4_C"/>
</dbReference>
<proteinExistence type="inferred from homology"/>
<dbReference type="SMART" id="SM00547">
    <property type="entry name" value="ZnF_RBZ"/>
    <property type="match status" value="1"/>
</dbReference>
<evidence type="ECO:0000256" key="3">
    <source>
        <dbReference type="ARBA" id="ARBA00022771"/>
    </source>
</evidence>
<dbReference type="Pfam" id="PF05020">
    <property type="entry name" value="zf-NPL4"/>
    <property type="match status" value="1"/>
</dbReference>
<dbReference type="InterPro" id="IPR016563">
    <property type="entry name" value="Npl4"/>
</dbReference>
<sequence length="516" mass="58707">MLPSNPDDKIDEVDKILSKLDGKIERKMDPLMCRHNPRQKCTNCLPLDPYDEKFLHEKDIKHLSFHAYVHKLTDLHGRGTRSNNVLENVCCKLRPNCAGGHLPYPKGICTRCRPSTLTLNRQPFRHVDNIEFANSHIVNNFLNFWRRSSFQRIGFLIGQYEVFADVPLGIKAAVFAIYEPPQRSTEDSVFLERDDPNGDKVDALCTMLGMQRVGWIFTDLWTEDPRQGTVHCVRNEESFLLTASECITAANFQLKNKNYTKYCDDGYFGSKFVTVVASGNKDKRIDFHGYQVSNQCTAMVEADILCPTKHFPELAWAREMPKSDSHYVTNVEFTEKDEFGMEVRRNGRPMPVEYLLVDVPCGVRLQEVHKFTVPESADETFPIENRTIVDQHQNLRDLAKYVSAFDLPDQFLAMASDFHFLLFLFTNHHVEFSVAELESLVASVRKSDAQGAKEWAERSENWGTLILLSQSGGIGGHSPTATVTESDAGSWNCQHCTMLNPRQRNDCSVCGLPKAN</sequence>
<dbReference type="InterPro" id="IPR037518">
    <property type="entry name" value="MPN"/>
</dbReference>
<evidence type="ECO:0000313" key="8">
    <source>
        <dbReference type="EMBL" id="KAL3108580.1"/>
    </source>
</evidence>
<evidence type="ECO:0000313" key="9">
    <source>
        <dbReference type="Proteomes" id="UP001620626"/>
    </source>
</evidence>
<dbReference type="InterPro" id="IPR007716">
    <property type="entry name" value="NPL4_Zn-bd_put"/>
</dbReference>
<organism evidence="8 9">
    <name type="scientific">Heterodera trifolii</name>
    <dbReference type="NCBI Taxonomy" id="157864"/>
    <lineage>
        <taxon>Eukaryota</taxon>
        <taxon>Metazoa</taxon>
        <taxon>Ecdysozoa</taxon>
        <taxon>Nematoda</taxon>
        <taxon>Chromadorea</taxon>
        <taxon>Rhabditida</taxon>
        <taxon>Tylenchina</taxon>
        <taxon>Tylenchomorpha</taxon>
        <taxon>Tylenchoidea</taxon>
        <taxon>Heteroderidae</taxon>
        <taxon>Heteroderinae</taxon>
        <taxon>Heterodera</taxon>
    </lineage>
</organism>
<dbReference type="PROSITE" id="PS01358">
    <property type="entry name" value="ZF_RANBP2_1"/>
    <property type="match status" value="1"/>
</dbReference>
<dbReference type="InterPro" id="IPR001876">
    <property type="entry name" value="Znf_RanBP2"/>
</dbReference>
<dbReference type="GO" id="GO:0008270">
    <property type="term" value="F:zinc ion binding"/>
    <property type="evidence" value="ECO:0007669"/>
    <property type="project" value="UniProtKB-KW"/>
</dbReference>
<evidence type="ECO:0000259" key="7">
    <source>
        <dbReference type="PROSITE" id="PS50249"/>
    </source>
</evidence>
<keyword evidence="3 5" id="KW-0863">Zinc-finger</keyword>
<dbReference type="PANTHER" id="PTHR12710:SF0">
    <property type="entry name" value="NUCLEAR PROTEIN LOCALIZATION PROTEIN 4 HOMOLOG"/>
    <property type="match status" value="1"/>
</dbReference>
<name>A0ABD2L178_9BILA</name>
<evidence type="ECO:0000256" key="1">
    <source>
        <dbReference type="ARBA" id="ARBA00011025"/>
    </source>
</evidence>
<evidence type="ECO:0000259" key="6">
    <source>
        <dbReference type="PROSITE" id="PS50199"/>
    </source>
</evidence>
<protein>
    <submittedName>
        <fullName evidence="8">Uncharacterized protein</fullName>
    </submittedName>
</protein>
<dbReference type="PANTHER" id="PTHR12710">
    <property type="entry name" value="NUCLEAR PROTEIN LOCALIZATION 4"/>
    <property type="match status" value="1"/>
</dbReference>
<dbReference type="Pfam" id="PF05021">
    <property type="entry name" value="NPL4"/>
    <property type="match status" value="1"/>
</dbReference>
<dbReference type="CDD" id="cd08061">
    <property type="entry name" value="MPN_NPL4"/>
    <property type="match status" value="1"/>
</dbReference>
<gene>
    <name evidence="8" type="ORF">niasHT_015502</name>
</gene>
<keyword evidence="2" id="KW-0479">Metal-binding</keyword>
<comment type="similarity">
    <text evidence="1">Belongs to the NPL4 family.</text>
</comment>
<dbReference type="PIRSF" id="PIRSF010052">
    <property type="entry name" value="Polyub_prc_Npl4"/>
    <property type="match status" value="1"/>
</dbReference>
<evidence type="ECO:0000256" key="4">
    <source>
        <dbReference type="ARBA" id="ARBA00022833"/>
    </source>
</evidence>
<dbReference type="SUPFAM" id="SSF90209">
    <property type="entry name" value="Ran binding protein zinc finger-like"/>
    <property type="match status" value="1"/>
</dbReference>
<dbReference type="AlphaFoldDB" id="A0ABD2L178"/>
<feature type="domain" description="MPN" evidence="7">
    <location>
        <begin position="130"/>
        <end position="268"/>
    </location>
</feature>
<feature type="domain" description="RanBP2-type" evidence="6">
    <location>
        <begin position="487"/>
        <end position="516"/>
    </location>
</feature>
<dbReference type="PROSITE" id="PS50249">
    <property type="entry name" value="MPN"/>
    <property type="match status" value="1"/>
</dbReference>
<dbReference type="Proteomes" id="UP001620626">
    <property type="component" value="Unassembled WGS sequence"/>
</dbReference>
<keyword evidence="9" id="KW-1185">Reference proteome</keyword>
<comment type="caution">
    <text evidence="8">The sequence shown here is derived from an EMBL/GenBank/DDBJ whole genome shotgun (WGS) entry which is preliminary data.</text>
</comment>
<keyword evidence="4" id="KW-0862">Zinc</keyword>
<evidence type="ECO:0000256" key="2">
    <source>
        <dbReference type="ARBA" id="ARBA00022723"/>
    </source>
</evidence>
<dbReference type="InterPro" id="IPR036443">
    <property type="entry name" value="Znf_RanBP2_sf"/>
</dbReference>